<dbReference type="PANTHER" id="PTHR36934:SF1">
    <property type="entry name" value="THIOESTERASE DOMAIN-CONTAINING PROTEIN"/>
    <property type="match status" value="1"/>
</dbReference>
<feature type="binding site" evidence="2">
    <location>
        <position position="59"/>
    </location>
    <ligand>
        <name>CoA</name>
        <dbReference type="ChEBI" id="CHEBI:57287"/>
    </ligand>
</feature>
<evidence type="ECO:0000259" key="3">
    <source>
        <dbReference type="Pfam" id="PF22636"/>
    </source>
</evidence>
<evidence type="ECO:0000256" key="1">
    <source>
        <dbReference type="PIRSR" id="PIRSR014972-1"/>
    </source>
</evidence>
<dbReference type="Gene3D" id="3.10.129.10">
    <property type="entry name" value="Hotdog Thioesterase"/>
    <property type="match status" value="1"/>
</dbReference>
<dbReference type="PIRSF" id="PIRSF014972">
    <property type="entry name" value="FlK"/>
    <property type="match status" value="1"/>
</dbReference>
<feature type="binding site" evidence="2">
    <location>
        <position position="59"/>
    </location>
    <ligand>
        <name>substrate</name>
    </ligand>
</feature>
<feature type="active site" evidence="1">
    <location>
        <position position="32"/>
    </location>
</feature>
<feature type="domain" description="Fluoroacetyl-CoA-specific thioesterase-like" evidence="3">
    <location>
        <begin position="13"/>
        <end position="116"/>
    </location>
</feature>
<feature type="active site" evidence="1">
    <location>
        <position position="66"/>
    </location>
</feature>
<feature type="active site" evidence="1">
    <location>
        <position position="40"/>
    </location>
</feature>
<dbReference type="SUPFAM" id="SSF54637">
    <property type="entry name" value="Thioesterase/thiol ester dehydrase-isomerase"/>
    <property type="match status" value="1"/>
</dbReference>
<reference evidence="4 5" key="1">
    <citation type="submission" date="2018-03" db="EMBL/GenBank/DDBJ databases">
        <title>Genomic Encyclopedia of Archaeal and Bacterial Type Strains, Phase II (KMG-II): from individual species to whole genera.</title>
        <authorList>
            <person name="Goeker M."/>
        </authorList>
    </citation>
    <scope>NUCLEOTIDE SEQUENCE [LARGE SCALE GENOMIC DNA]</scope>
    <source>
        <strain evidence="4 5">DSM 45312</strain>
    </source>
</reference>
<dbReference type="InterPro" id="IPR025540">
    <property type="entry name" value="FlK"/>
</dbReference>
<dbReference type="Pfam" id="PF22636">
    <property type="entry name" value="FlK"/>
    <property type="match status" value="1"/>
</dbReference>
<dbReference type="PANTHER" id="PTHR36934">
    <property type="entry name" value="BLR0278 PROTEIN"/>
    <property type="match status" value="1"/>
</dbReference>
<dbReference type="InterPro" id="IPR029069">
    <property type="entry name" value="HotDog_dom_sf"/>
</dbReference>
<keyword evidence="5" id="KW-1185">Reference proteome</keyword>
<dbReference type="OrthoDB" id="5243809at2"/>
<dbReference type="InterPro" id="IPR054485">
    <property type="entry name" value="FlK-like_dom"/>
</dbReference>
<dbReference type="EMBL" id="PYGA01000008">
    <property type="protein sequence ID" value="PSK97423.1"/>
    <property type="molecule type" value="Genomic_DNA"/>
</dbReference>
<comment type="caution">
    <text evidence="4">The sequence shown here is derived from an EMBL/GenBank/DDBJ whole genome shotgun (WGS) entry which is preliminary data.</text>
</comment>
<name>A0A2P8DJL7_9ACTN</name>
<organism evidence="4 5">
    <name type="scientific">Murinocardiopsis flavida</name>
    <dbReference type="NCBI Taxonomy" id="645275"/>
    <lineage>
        <taxon>Bacteria</taxon>
        <taxon>Bacillati</taxon>
        <taxon>Actinomycetota</taxon>
        <taxon>Actinomycetes</taxon>
        <taxon>Streptosporangiales</taxon>
        <taxon>Nocardiopsidaceae</taxon>
        <taxon>Murinocardiopsis</taxon>
    </lineage>
</organism>
<evidence type="ECO:0000313" key="4">
    <source>
        <dbReference type="EMBL" id="PSK97423.1"/>
    </source>
</evidence>
<evidence type="ECO:0000256" key="2">
    <source>
        <dbReference type="PIRSR" id="PIRSR014972-2"/>
    </source>
</evidence>
<dbReference type="RefSeq" id="WP_106583307.1">
    <property type="nucleotide sequence ID" value="NZ_PYGA01000008.1"/>
</dbReference>
<sequence>MDTGLTGEADLLVGAADTAAALGSGEIDVLGTPRVLALAEAATVAALAGRLDGGDTTVGTRVELTHLRATPVGAKVHAAAVLRESAGRRLVFDVVVSSDGAEAARCTIERVVVDRERFLANARA</sequence>
<protein>
    <submittedName>
        <fullName evidence="4">Thioesterase superfamily protein</fullName>
    </submittedName>
</protein>
<dbReference type="AlphaFoldDB" id="A0A2P8DJL7"/>
<dbReference type="Proteomes" id="UP000240542">
    <property type="component" value="Unassembled WGS sequence"/>
</dbReference>
<evidence type="ECO:0000313" key="5">
    <source>
        <dbReference type="Proteomes" id="UP000240542"/>
    </source>
</evidence>
<feature type="binding site" evidence="2">
    <location>
        <position position="110"/>
    </location>
    <ligand>
        <name>substrate</name>
    </ligand>
</feature>
<proteinExistence type="predicted"/>
<accession>A0A2P8DJL7</accession>
<gene>
    <name evidence="4" type="ORF">CLV63_108143</name>
</gene>